<comment type="similarity">
    <text evidence="1">Belongs to the site-specific recombinase resolvase family.</text>
</comment>
<name>A0ABY8I8K1_9BURK</name>
<dbReference type="PANTHER" id="PTHR30461">
    <property type="entry name" value="DNA-INVERTASE FROM LAMBDOID PROPHAGE"/>
    <property type="match status" value="1"/>
</dbReference>
<dbReference type="InterPro" id="IPR036162">
    <property type="entry name" value="Resolvase-like_N_sf"/>
</dbReference>
<dbReference type="RefSeq" id="WP_278318152.1">
    <property type="nucleotide sequence ID" value="NZ_CP121464.1"/>
</dbReference>
<dbReference type="SUPFAM" id="SSF53041">
    <property type="entry name" value="Resolvase-like"/>
    <property type="match status" value="1"/>
</dbReference>
<sequence>MTTYGYARTSTVEQVAGLADQVVQLLAAGCTNQTIYQEKISSVKMTDRVEFAKVLAKLKKNDVLVFTSLSRIARSMIHMIEIEAAVTAAGASIQILDMGIDTSTPQGRLTFNLFGSIAQFERENMLERQKVGIAAAKEAGKYLGRAPTAQAKSTKVLALHSKGLTKQEIADACSIGIASVYRILKAAA</sequence>
<dbReference type="Pfam" id="PF00239">
    <property type="entry name" value="Resolvase"/>
    <property type="match status" value="1"/>
</dbReference>
<dbReference type="Proteomes" id="UP001219584">
    <property type="component" value="Chromosome"/>
</dbReference>
<dbReference type="InterPro" id="IPR050639">
    <property type="entry name" value="SSR_resolvase"/>
</dbReference>
<dbReference type="CDD" id="cd03768">
    <property type="entry name" value="SR_ResInv"/>
    <property type="match status" value="1"/>
</dbReference>
<dbReference type="EMBL" id="CP121464">
    <property type="protein sequence ID" value="WFR81257.1"/>
    <property type="molecule type" value="Genomic_DNA"/>
</dbReference>
<evidence type="ECO:0000256" key="1">
    <source>
        <dbReference type="ARBA" id="ARBA00009913"/>
    </source>
</evidence>
<accession>A0ABY8I8K1</accession>
<organism evidence="3 4">
    <name type="scientific">Janthinobacterium rivuli</name>
    <dbReference type="NCBI Taxonomy" id="2751478"/>
    <lineage>
        <taxon>Bacteria</taxon>
        <taxon>Pseudomonadati</taxon>
        <taxon>Pseudomonadota</taxon>
        <taxon>Betaproteobacteria</taxon>
        <taxon>Burkholderiales</taxon>
        <taxon>Oxalobacteraceae</taxon>
        <taxon>Janthinobacterium</taxon>
    </lineage>
</organism>
<feature type="domain" description="Resolvase/invertase-type recombinase catalytic" evidence="2">
    <location>
        <begin position="2"/>
        <end position="140"/>
    </location>
</feature>
<evidence type="ECO:0000259" key="2">
    <source>
        <dbReference type="PROSITE" id="PS51736"/>
    </source>
</evidence>
<protein>
    <submittedName>
        <fullName evidence="3">Recombinase family protein</fullName>
    </submittedName>
</protein>
<proteinExistence type="inferred from homology"/>
<dbReference type="SMART" id="SM00857">
    <property type="entry name" value="Resolvase"/>
    <property type="match status" value="1"/>
</dbReference>
<dbReference type="Gene3D" id="3.40.50.1390">
    <property type="entry name" value="Resolvase, N-terminal catalytic domain"/>
    <property type="match status" value="1"/>
</dbReference>
<evidence type="ECO:0000313" key="3">
    <source>
        <dbReference type="EMBL" id="WFR81257.1"/>
    </source>
</evidence>
<gene>
    <name evidence="3" type="ORF">P9875_08835</name>
</gene>
<dbReference type="PANTHER" id="PTHR30461:SF26">
    <property type="entry name" value="RESOLVASE HOMOLOG YNEB"/>
    <property type="match status" value="1"/>
</dbReference>
<dbReference type="PROSITE" id="PS51736">
    <property type="entry name" value="RECOMBINASES_3"/>
    <property type="match status" value="1"/>
</dbReference>
<evidence type="ECO:0000313" key="4">
    <source>
        <dbReference type="Proteomes" id="UP001219584"/>
    </source>
</evidence>
<reference evidence="3 4" key="1">
    <citation type="submission" date="2023-04" db="EMBL/GenBank/DDBJ databases">
        <title>Nanopore sequencing of Janthinobacterium from water.</title>
        <authorList>
            <person name="Ciuchcinski K."/>
            <person name="Rokowska A."/>
            <person name="Dziewit L."/>
        </authorList>
    </citation>
    <scope>NUCLEOTIDE SEQUENCE [LARGE SCALE GENOMIC DNA]</scope>
    <source>
        <strain evidence="3 4">DEMB2</strain>
    </source>
</reference>
<dbReference type="InterPro" id="IPR006119">
    <property type="entry name" value="Resolv_N"/>
</dbReference>
<keyword evidence="4" id="KW-1185">Reference proteome</keyword>